<keyword evidence="2" id="KW-0067">ATP-binding</keyword>
<protein>
    <recommendedName>
        <fullName evidence="3">Zeta toxin domain-containing protein</fullName>
    </recommendedName>
</protein>
<feature type="domain" description="Zeta toxin" evidence="3">
    <location>
        <begin position="8"/>
        <end position="162"/>
    </location>
</feature>
<dbReference type="Proteomes" id="UP000661077">
    <property type="component" value="Unassembled WGS sequence"/>
</dbReference>
<reference evidence="4 5" key="1">
    <citation type="journal article" date="2021" name="Int. J. Syst. Evol. Microbiol.">
        <title>Steroidobacter gossypii sp. nov., isolated from soil of cotton cropping field.</title>
        <authorList>
            <person name="Huang R."/>
            <person name="Yang S."/>
            <person name="Zhen C."/>
            <person name="Liu W."/>
        </authorList>
    </citation>
    <scope>NUCLEOTIDE SEQUENCE [LARGE SCALE GENOMIC DNA]</scope>
    <source>
        <strain evidence="4 5">S1-65</strain>
    </source>
</reference>
<dbReference type="PANTHER" id="PTHR39206:SF1">
    <property type="entry name" value="SLL8004 PROTEIN"/>
    <property type="match status" value="1"/>
</dbReference>
<keyword evidence="5" id="KW-1185">Reference proteome</keyword>
<evidence type="ECO:0000256" key="2">
    <source>
        <dbReference type="ARBA" id="ARBA00022840"/>
    </source>
</evidence>
<comment type="caution">
    <text evidence="4">The sequence shown here is derived from an EMBL/GenBank/DDBJ whole genome shotgun (WGS) entry which is preliminary data.</text>
</comment>
<sequence length="221" mass="23868">MAERRGRIVVAAGTNGAGKSVIAGEFLAARAEGIYFNPDLAAKAMVERDGITLEEANARAWNLGFQLLNRSIERNQDFSFESTLGGNSITQALLRAAASGLDVFVFYVGLDSPERHIARVAARVARGGHPIPSAKIRERYPKSLANLIKLLGCAKEVRVYDNSLDSADGTPRARLVLSMSRQHIVNGPLDALISTTPEWARPVVAAAIRIHEQAVVDKSKP</sequence>
<dbReference type="PANTHER" id="PTHR39206">
    <property type="entry name" value="SLL8004 PROTEIN"/>
    <property type="match status" value="1"/>
</dbReference>
<dbReference type="SUPFAM" id="SSF52540">
    <property type="entry name" value="P-loop containing nucleoside triphosphate hydrolases"/>
    <property type="match status" value="1"/>
</dbReference>
<name>A0ABS1WQI5_9GAMM</name>
<evidence type="ECO:0000313" key="4">
    <source>
        <dbReference type="EMBL" id="MBM0103239.1"/>
    </source>
</evidence>
<proteinExistence type="predicted"/>
<keyword evidence="1" id="KW-0547">Nucleotide-binding</keyword>
<accession>A0ABS1WQI5</accession>
<gene>
    <name evidence="4" type="ORF">JM946_00705</name>
</gene>
<evidence type="ECO:0000256" key="1">
    <source>
        <dbReference type="ARBA" id="ARBA00022741"/>
    </source>
</evidence>
<dbReference type="InterPro" id="IPR010488">
    <property type="entry name" value="Zeta_toxin_domain"/>
</dbReference>
<evidence type="ECO:0000313" key="5">
    <source>
        <dbReference type="Proteomes" id="UP000661077"/>
    </source>
</evidence>
<dbReference type="InterPro" id="IPR027417">
    <property type="entry name" value="P-loop_NTPase"/>
</dbReference>
<organism evidence="4 5">
    <name type="scientific">Steroidobacter gossypii</name>
    <dbReference type="NCBI Taxonomy" id="2805490"/>
    <lineage>
        <taxon>Bacteria</taxon>
        <taxon>Pseudomonadati</taxon>
        <taxon>Pseudomonadota</taxon>
        <taxon>Gammaproteobacteria</taxon>
        <taxon>Steroidobacterales</taxon>
        <taxon>Steroidobacteraceae</taxon>
        <taxon>Steroidobacter</taxon>
    </lineage>
</organism>
<evidence type="ECO:0000259" key="3">
    <source>
        <dbReference type="Pfam" id="PF06414"/>
    </source>
</evidence>
<dbReference type="RefSeq" id="WP_203165224.1">
    <property type="nucleotide sequence ID" value="NZ_JAEVLS010000001.1"/>
</dbReference>
<dbReference type="EMBL" id="JAEVLS010000001">
    <property type="protein sequence ID" value="MBM0103239.1"/>
    <property type="molecule type" value="Genomic_DNA"/>
</dbReference>
<dbReference type="Pfam" id="PF06414">
    <property type="entry name" value="Zeta_toxin"/>
    <property type="match status" value="1"/>
</dbReference>
<dbReference type="Gene3D" id="3.40.50.300">
    <property type="entry name" value="P-loop containing nucleotide triphosphate hydrolases"/>
    <property type="match status" value="1"/>
</dbReference>